<sequence length="789" mass="77070">MRIGAIAPVAPSEVGDHQKVRSGRAASPARPGPPAASPCGPRRPEARVHGAGAAPHTLRAGPHSVPTREIHMDAHRQQSQQSEQRAGRLPRQTGGPPPVTRIGVLAASTIPVGAGPAAVAITPGGKAYVVNTDSDSVTVIDTTTGAVPGTIALPAGSGPTAAAVAGGKVYVTNLGTDTVSVISTATDTVTGTVTLPAGTGPIGVAVSNGKAYVSNFLAGSVTVIDTATDTIVPVVSPIPAGLLPSGAGSSNGLVFVADTGSHTVTVIDSTTDTTQTITLPAGSGPSSVAVSGGFAHVVNSGSATVSVIDTAALLVTDTIVLPPGTEPVAVAIADDGRAYVTDYAGDVALVIDTATHAILYTVAAGTTPYGIAVAPGGDIYVTNYTTGEVTVLTVPVVTGVAPTTGPSTGGTTVTITGSGFTGATDVTIAGVPAAFVTVNSDTGITAVTAPGTGSGPVLVTTAEGTGTSVGTFTYVSSPTSTTTTLEVIPGPAVCGEDVTLRATVLTANGDPVTTGSVTFILSDGGPVRTVALDASGQAGTVYSGLGVGVRQAAAFFVPADPGTAASNSPLTPVTVEPVTTTTTVTAVPASTTQGQPVTLTPTVTPSSSGPETIDGTVTFSGPGGFSQTVPVSPGGVATVTTSALPTGTNAVTATYNGNGCFAGSSGTVTVTVDPPATTATRLDAEPAAIRMRTNGTFVIPTLRATLTNAVTGAPLPGQTVTFTADPTTGQVTLGTAVTNASGVATLSNVTVQSTLVTTESYRASFAGTAVYGPSTDTAPLDFRPLPLLP</sequence>
<dbReference type="SUPFAM" id="SSF50974">
    <property type="entry name" value="Nitrous oxide reductase, N-terminal domain"/>
    <property type="match status" value="1"/>
</dbReference>
<comment type="caution">
    <text evidence="3">The sequence shown here is derived from an EMBL/GenBank/DDBJ whole genome shotgun (WGS) entry which is preliminary data.</text>
</comment>
<dbReference type="InterPro" id="IPR013783">
    <property type="entry name" value="Ig-like_fold"/>
</dbReference>
<keyword evidence="4" id="KW-1185">Reference proteome</keyword>
<evidence type="ECO:0000313" key="4">
    <source>
        <dbReference type="Proteomes" id="UP000028058"/>
    </source>
</evidence>
<evidence type="ECO:0000259" key="2">
    <source>
        <dbReference type="SMART" id="SM00429"/>
    </source>
</evidence>
<dbReference type="Pfam" id="PF01833">
    <property type="entry name" value="TIG"/>
    <property type="match status" value="1"/>
</dbReference>
<evidence type="ECO:0000313" key="3">
    <source>
        <dbReference type="EMBL" id="RKM98992.1"/>
    </source>
</evidence>
<dbReference type="InterPro" id="IPR008964">
    <property type="entry name" value="Invasin/intimin_cell_adhesion"/>
</dbReference>
<dbReference type="InterPro" id="IPR011045">
    <property type="entry name" value="N2O_reductase_N"/>
</dbReference>
<dbReference type="Pfam" id="PF16640">
    <property type="entry name" value="Big_3_5"/>
    <property type="match status" value="2"/>
</dbReference>
<dbReference type="EMBL" id="JNAD02000001">
    <property type="protein sequence ID" value="RKM98992.1"/>
    <property type="molecule type" value="Genomic_DNA"/>
</dbReference>
<feature type="compositionally biased region" description="Basic and acidic residues" evidence="1">
    <location>
        <begin position="66"/>
        <end position="76"/>
    </location>
</feature>
<organism evidence="3 4">
    <name type="scientific">Streptomyces xinghaiensis</name>
    <dbReference type="NCBI Taxonomy" id="1038928"/>
    <lineage>
        <taxon>Bacteria</taxon>
        <taxon>Bacillati</taxon>
        <taxon>Actinomycetota</taxon>
        <taxon>Actinomycetes</taxon>
        <taxon>Kitasatosporales</taxon>
        <taxon>Streptomycetaceae</taxon>
        <taxon>Streptomyces</taxon>
    </lineage>
</organism>
<dbReference type="GO" id="GO:0005975">
    <property type="term" value="P:carbohydrate metabolic process"/>
    <property type="evidence" value="ECO:0007669"/>
    <property type="project" value="UniProtKB-ARBA"/>
</dbReference>
<dbReference type="Gene3D" id="2.130.10.10">
    <property type="entry name" value="YVTN repeat-like/Quinoprotein amine dehydrogenase"/>
    <property type="match status" value="2"/>
</dbReference>
<dbReference type="InterPro" id="IPR051200">
    <property type="entry name" value="Host-pathogen_enzymatic-act"/>
</dbReference>
<name>A0A420V9E8_9ACTN</name>
<feature type="domain" description="IPT/TIG" evidence="2">
    <location>
        <begin position="394"/>
        <end position="475"/>
    </location>
</feature>
<dbReference type="InterPro" id="IPR011964">
    <property type="entry name" value="YVTN_b-propeller_repeat"/>
</dbReference>
<dbReference type="NCBIfam" id="TIGR02276">
    <property type="entry name" value="beta_rpt_yvtn"/>
    <property type="match status" value="2"/>
</dbReference>
<dbReference type="InterPro" id="IPR014756">
    <property type="entry name" value="Ig_E-set"/>
</dbReference>
<dbReference type="AlphaFoldDB" id="A0A420V9E8"/>
<dbReference type="Proteomes" id="UP000028058">
    <property type="component" value="Unassembled WGS sequence"/>
</dbReference>
<reference evidence="3 4" key="1">
    <citation type="journal article" date="2014" name="Genome Announc.">
        <title>Draft Genome Sequence of Streptomyces fradiae ATCC 19609, a Strain Highly Sensitive to Antibiotics.</title>
        <authorList>
            <person name="Bekker O.B."/>
            <person name="Klimina K.M."/>
            <person name="Vatlin A.A."/>
            <person name="Zakharevich N.V."/>
            <person name="Kasianov A.S."/>
            <person name="Danilenko V.N."/>
        </authorList>
    </citation>
    <scope>NUCLEOTIDE SEQUENCE [LARGE SCALE GENOMIC DNA]</scope>
    <source>
        <strain evidence="3 4">ATCC 19609</strain>
    </source>
</reference>
<feature type="region of interest" description="Disordered" evidence="1">
    <location>
        <begin position="1"/>
        <end position="100"/>
    </location>
</feature>
<dbReference type="PANTHER" id="PTHR47197">
    <property type="entry name" value="PROTEIN NIRF"/>
    <property type="match status" value="1"/>
</dbReference>
<proteinExistence type="predicted"/>
<dbReference type="InterPro" id="IPR002909">
    <property type="entry name" value="IPT_dom"/>
</dbReference>
<dbReference type="SMART" id="SM00429">
    <property type="entry name" value="IPT"/>
    <property type="match status" value="1"/>
</dbReference>
<evidence type="ECO:0000256" key="1">
    <source>
        <dbReference type="SAM" id="MobiDB-lite"/>
    </source>
</evidence>
<dbReference type="InterPro" id="IPR032109">
    <property type="entry name" value="Big_3_5"/>
</dbReference>
<dbReference type="SUPFAM" id="SSF81296">
    <property type="entry name" value="E set domains"/>
    <property type="match status" value="1"/>
</dbReference>
<dbReference type="SUPFAM" id="SSF49373">
    <property type="entry name" value="Invasin/intimin cell-adhesion fragments"/>
    <property type="match status" value="1"/>
</dbReference>
<dbReference type="InterPro" id="IPR015943">
    <property type="entry name" value="WD40/YVTN_repeat-like_dom_sf"/>
</dbReference>
<gene>
    <name evidence="3" type="ORF">SFRA_001845</name>
</gene>
<protein>
    <recommendedName>
        <fullName evidence="2">IPT/TIG domain-containing protein</fullName>
    </recommendedName>
</protein>
<accession>A0A420V9E8</accession>
<dbReference type="Gene3D" id="2.60.40.10">
    <property type="entry name" value="Immunoglobulins"/>
    <property type="match status" value="4"/>
</dbReference>
<dbReference type="PANTHER" id="PTHR47197:SF3">
    <property type="entry name" value="DIHYDRO-HEME D1 DEHYDROGENASE"/>
    <property type="match status" value="1"/>
</dbReference>